<proteinExistence type="predicted"/>
<dbReference type="AlphaFoldDB" id="A0A9N7YR33"/>
<accession>A0A9N7YR33</accession>
<name>A0A9N7YR33_PLEPL</name>
<reference evidence="1" key="1">
    <citation type="submission" date="2020-03" db="EMBL/GenBank/DDBJ databases">
        <authorList>
            <person name="Weist P."/>
        </authorList>
    </citation>
    <scope>NUCLEOTIDE SEQUENCE</scope>
</reference>
<evidence type="ECO:0000313" key="1">
    <source>
        <dbReference type="EMBL" id="CAB1441232.1"/>
    </source>
</evidence>
<dbReference type="Proteomes" id="UP001153269">
    <property type="component" value="Unassembled WGS sequence"/>
</dbReference>
<organism evidence="1 2">
    <name type="scientific">Pleuronectes platessa</name>
    <name type="common">European plaice</name>
    <dbReference type="NCBI Taxonomy" id="8262"/>
    <lineage>
        <taxon>Eukaryota</taxon>
        <taxon>Metazoa</taxon>
        <taxon>Chordata</taxon>
        <taxon>Craniata</taxon>
        <taxon>Vertebrata</taxon>
        <taxon>Euteleostomi</taxon>
        <taxon>Actinopterygii</taxon>
        <taxon>Neopterygii</taxon>
        <taxon>Teleostei</taxon>
        <taxon>Neoteleostei</taxon>
        <taxon>Acanthomorphata</taxon>
        <taxon>Carangaria</taxon>
        <taxon>Pleuronectiformes</taxon>
        <taxon>Pleuronectoidei</taxon>
        <taxon>Pleuronectidae</taxon>
        <taxon>Pleuronectes</taxon>
    </lineage>
</organism>
<keyword evidence="2" id="KW-1185">Reference proteome</keyword>
<gene>
    <name evidence="1" type="ORF">PLEPLA_LOCUS29014</name>
</gene>
<dbReference type="EMBL" id="CADEAL010002591">
    <property type="protein sequence ID" value="CAB1441232.1"/>
    <property type="molecule type" value="Genomic_DNA"/>
</dbReference>
<sequence>MRLQPPSWICNRKAPRPPGNTSILTTYGRAESNCINKQGRDHELKATGKKNVPISFTFPSAGRGCKTLILNRDTSCTSSSTALEGEKAFTEEEAGRGGIRLQEGTPSCEGSSFPQIPAGGPGCPETLWANKPSSMVCFILAFPEWTASYLE</sequence>
<protein>
    <submittedName>
        <fullName evidence="1">Uncharacterized protein</fullName>
    </submittedName>
</protein>
<evidence type="ECO:0000313" key="2">
    <source>
        <dbReference type="Proteomes" id="UP001153269"/>
    </source>
</evidence>
<comment type="caution">
    <text evidence="1">The sequence shown here is derived from an EMBL/GenBank/DDBJ whole genome shotgun (WGS) entry which is preliminary data.</text>
</comment>